<evidence type="ECO:0000313" key="3">
    <source>
        <dbReference type="Proteomes" id="UP000230002"/>
    </source>
</evidence>
<feature type="compositionally biased region" description="Low complexity" evidence="1">
    <location>
        <begin position="198"/>
        <end position="212"/>
    </location>
</feature>
<dbReference type="OrthoDB" id="2799385at2759"/>
<accession>A0A2G8S7P1</accession>
<gene>
    <name evidence="2" type="ORF">GSI_08204</name>
</gene>
<name>A0A2G8S7P1_9APHY</name>
<protein>
    <submittedName>
        <fullName evidence="2">Uncharacterized protein</fullName>
    </submittedName>
</protein>
<evidence type="ECO:0000313" key="2">
    <source>
        <dbReference type="EMBL" id="PIL29568.1"/>
    </source>
</evidence>
<sequence length="283" mass="31150">MDDYFLHESQWPDKRARLELARRVNAVLQCSCYSAQHVYMRFVHLRRRQDPAVEKESENSLLTRRCREDAEMSLRVEEATRSDSVVAKLDVLLEEEPGPTPEVAAIWADVLSEGVMAEDIITYALLRQAKRHLAESEMGCKVARAASPARPSSSGSTSTEPRVVERRVPASSRPLTWRTLQTEPSSDPERTRKRRAPPQLTSSSSPSACSQATLSSGDASCLDLKSSSSSSSSVDFPSPAIQGQEVAMLLRHALSAPTGPRPKTFLELSSWLRGSQAVSVTAI</sequence>
<dbReference type="EMBL" id="AYKW01000020">
    <property type="protein sequence ID" value="PIL29568.1"/>
    <property type="molecule type" value="Genomic_DNA"/>
</dbReference>
<dbReference type="AlphaFoldDB" id="A0A2G8S7P1"/>
<keyword evidence="3" id="KW-1185">Reference proteome</keyword>
<dbReference type="Proteomes" id="UP000230002">
    <property type="component" value="Unassembled WGS sequence"/>
</dbReference>
<proteinExistence type="predicted"/>
<reference evidence="2 3" key="1">
    <citation type="journal article" date="2015" name="Sci. Rep.">
        <title>Chromosome-level genome map provides insights into diverse defense mechanisms in the medicinal fungus Ganoderma sinense.</title>
        <authorList>
            <person name="Zhu Y."/>
            <person name="Xu J."/>
            <person name="Sun C."/>
            <person name="Zhou S."/>
            <person name="Xu H."/>
            <person name="Nelson D.R."/>
            <person name="Qian J."/>
            <person name="Song J."/>
            <person name="Luo H."/>
            <person name="Xiang L."/>
            <person name="Li Y."/>
            <person name="Xu Z."/>
            <person name="Ji A."/>
            <person name="Wang L."/>
            <person name="Lu S."/>
            <person name="Hayward A."/>
            <person name="Sun W."/>
            <person name="Li X."/>
            <person name="Schwartz D.C."/>
            <person name="Wang Y."/>
            <person name="Chen S."/>
        </authorList>
    </citation>
    <scope>NUCLEOTIDE SEQUENCE [LARGE SCALE GENOMIC DNA]</scope>
    <source>
        <strain evidence="2 3">ZZ0214-1</strain>
    </source>
</reference>
<evidence type="ECO:0000256" key="1">
    <source>
        <dbReference type="SAM" id="MobiDB-lite"/>
    </source>
</evidence>
<organism evidence="2 3">
    <name type="scientific">Ganoderma sinense ZZ0214-1</name>
    <dbReference type="NCBI Taxonomy" id="1077348"/>
    <lineage>
        <taxon>Eukaryota</taxon>
        <taxon>Fungi</taxon>
        <taxon>Dikarya</taxon>
        <taxon>Basidiomycota</taxon>
        <taxon>Agaricomycotina</taxon>
        <taxon>Agaricomycetes</taxon>
        <taxon>Polyporales</taxon>
        <taxon>Polyporaceae</taxon>
        <taxon>Ganoderma</taxon>
    </lineage>
</organism>
<feature type="compositionally biased region" description="Low complexity" evidence="1">
    <location>
        <begin position="144"/>
        <end position="159"/>
    </location>
</feature>
<comment type="caution">
    <text evidence="2">The sequence shown here is derived from an EMBL/GenBank/DDBJ whole genome shotgun (WGS) entry which is preliminary data.</text>
</comment>
<feature type="region of interest" description="Disordered" evidence="1">
    <location>
        <begin position="144"/>
        <end position="212"/>
    </location>
</feature>